<dbReference type="SUPFAM" id="SSF53756">
    <property type="entry name" value="UDP-Glycosyltransferase/glycogen phosphorylase"/>
    <property type="match status" value="1"/>
</dbReference>
<dbReference type="EMBL" id="JACSQC010000001">
    <property type="protein sequence ID" value="MBD8042491.1"/>
    <property type="molecule type" value="Genomic_DNA"/>
</dbReference>
<sequence>MRLCVIGPSRFPISEPFAGGLEAHTHALVSALTARGHEITLFAAAGSDPDLRVEFLDVPVFEMSGAARRDVGSPPEQWMAEHHAYLSLMLDLAESGHRKYDAVLNTSIHHLPIAMSRLLQVPLVTTLHTPPVGWIESAIRVRGERTRFIAVSAHTRDAWSGLVDSTAILNGVDTRRWQQGPGGGPAIWFGRIVPEKGTALAIHAAKRAGTALDLAGPIYDHAYFDAEVRPHLGKDIRYLGHLDHAALRRAVQGASAALVSPRWDEPYGLVAAEALAAGTPVAAFERGALPEILTRDCGRLAPADDVEALAAALREAAALSRDAARQRAETFCSHERMVDEYEALLLEAAQVVAA</sequence>
<dbReference type="RefSeq" id="WP_191745423.1">
    <property type="nucleotide sequence ID" value="NZ_JACSQC010000001.1"/>
</dbReference>
<keyword evidence="6" id="KW-1185">Reference proteome</keyword>
<evidence type="ECO:0000259" key="3">
    <source>
        <dbReference type="Pfam" id="PF00534"/>
    </source>
</evidence>
<proteinExistence type="predicted"/>
<dbReference type="InterPro" id="IPR028098">
    <property type="entry name" value="Glyco_trans_4-like_N"/>
</dbReference>
<feature type="domain" description="Glycosyl transferase family 1" evidence="3">
    <location>
        <begin position="189"/>
        <end position="321"/>
    </location>
</feature>
<dbReference type="Proteomes" id="UP000652763">
    <property type="component" value="Unassembled WGS sequence"/>
</dbReference>
<dbReference type="InterPro" id="IPR001296">
    <property type="entry name" value="Glyco_trans_1"/>
</dbReference>
<keyword evidence="1" id="KW-0328">Glycosyltransferase</keyword>
<name>A0ABR8YEF8_9MICC</name>
<evidence type="ECO:0000256" key="2">
    <source>
        <dbReference type="ARBA" id="ARBA00022679"/>
    </source>
</evidence>
<keyword evidence="2" id="KW-0808">Transferase</keyword>
<dbReference type="Gene3D" id="3.40.50.2000">
    <property type="entry name" value="Glycogen Phosphorylase B"/>
    <property type="match status" value="2"/>
</dbReference>
<evidence type="ECO:0000256" key="1">
    <source>
        <dbReference type="ARBA" id="ARBA00022676"/>
    </source>
</evidence>
<organism evidence="5 6">
    <name type="scientific">Arthrobacter pullicola</name>
    <dbReference type="NCBI Taxonomy" id="2762224"/>
    <lineage>
        <taxon>Bacteria</taxon>
        <taxon>Bacillati</taxon>
        <taxon>Actinomycetota</taxon>
        <taxon>Actinomycetes</taxon>
        <taxon>Micrococcales</taxon>
        <taxon>Micrococcaceae</taxon>
        <taxon>Arthrobacter</taxon>
    </lineage>
</organism>
<feature type="domain" description="Glycosyltransferase subfamily 4-like N-terminal" evidence="4">
    <location>
        <begin position="19"/>
        <end position="176"/>
    </location>
</feature>
<protein>
    <submittedName>
        <fullName evidence="5">Glycosyltransferase</fullName>
    </submittedName>
</protein>
<dbReference type="PANTHER" id="PTHR12526:SF595">
    <property type="entry name" value="BLL5217 PROTEIN"/>
    <property type="match status" value="1"/>
</dbReference>
<evidence type="ECO:0000259" key="4">
    <source>
        <dbReference type="Pfam" id="PF13439"/>
    </source>
</evidence>
<reference evidence="5 6" key="1">
    <citation type="submission" date="2020-08" db="EMBL/GenBank/DDBJ databases">
        <title>A Genomic Blueprint of the Chicken Gut Microbiome.</title>
        <authorList>
            <person name="Gilroy R."/>
            <person name="Ravi A."/>
            <person name="Getino M."/>
            <person name="Pursley I."/>
            <person name="Horton D.L."/>
            <person name="Alikhan N.-F."/>
            <person name="Baker D."/>
            <person name="Gharbi K."/>
            <person name="Hall N."/>
            <person name="Watson M."/>
            <person name="Adriaenssens E.M."/>
            <person name="Foster-Nyarko E."/>
            <person name="Jarju S."/>
            <person name="Secka A."/>
            <person name="Antonio M."/>
            <person name="Oren A."/>
            <person name="Chaudhuri R."/>
            <person name="La Ragione R.M."/>
            <person name="Hildebrand F."/>
            <person name="Pallen M.J."/>
        </authorList>
    </citation>
    <scope>NUCLEOTIDE SEQUENCE [LARGE SCALE GENOMIC DNA]</scope>
    <source>
        <strain evidence="5 6">Sa2BUA2</strain>
    </source>
</reference>
<comment type="caution">
    <text evidence="5">The sequence shown here is derived from an EMBL/GenBank/DDBJ whole genome shotgun (WGS) entry which is preliminary data.</text>
</comment>
<accession>A0ABR8YEF8</accession>
<evidence type="ECO:0000313" key="5">
    <source>
        <dbReference type="EMBL" id="MBD8042491.1"/>
    </source>
</evidence>
<dbReference type="PANTHER" id="PTHR12526">
    <property type="entry name" value="GLYCOSYLTRANSFERASE"/>
    <property type="match status" value="1"/>
</dbReference>
<dbReference type="Pfam" id="PF00534">
    <property type="entry name" value="Glycos_transf_1"/>
    <property type="match status" value="1"/>
</dbReference>
<dbReference type="Pfam" id="PF13439">
    <property type="entry name" value="Glyco_transf_4"/>
    <property type="match status" value="1"/>
</dbReference>
<evidence type="ECO:0000313" key="6">
    <source>
        <dbReference type="Proteomes" id="UP000652763"/>
    </source>
</evidence>
<gene>
    <name evidence="5" type="ORF">H9638_01570</name>
</gene>